<feature type="domain" description="Polymerase/histidinol phosphatase N-terminal" evidence="10">
    <location>
        <begin position="13"/>
        <end position="80"/>
    </location>
</feature>
<keyword evidence="8" id="KW-0239">DNA-directed DNA polymerase</keyword>
<dbReference type="Pfam" id="PF14579">
    <property type="entry name" value="HHH_6"/>
    <property type="match status" value="1"/>
</dbReference>
<evidence type="ECO:0000313" key="12">
    <source>
        <dbReference type="Proteomes" id="UP001501094"/>
    </source>
</evidence>
<dbReference type="Pfam" id="PF02811">
    <property type="entry name" value="PHP"/>
    <property type="match status" value="1"/>
</dbReference>
<evidence type="ECO:0000256" key="4">
    <source>
        <dbReference type="ARBA" id="ARBA00019114"/>
    </source>
</evidence>
<dbReference type="Gene3D" id="2.40.50.140">
    <property type="entry name" value="Nucleic acid-binding proteins"/>
    <property type="match status" value="1"/>
</dbReference>
<keyword evidence="6" id="KW-0548">Nucleotidyltransferase</keyword>
<evidence type="ECO:0000256" key="8">
    <source>
        <dbReference type="ARBA" id="ARBA00022932"/>
    </source>
</evidence>
<dbReference type="Proteomes" id="UP001501094">
    <property type="component" value="Unassembled WGS sequence"/>
</dbReference>
<dbReference type="InterPro" id="IPR029460">
    <property type="entry name" value="DNAPol_HHH"/>
</dbReference>
<evidence type="ECO:0000256" key="1">
    <source>
        <dbReference type="ARBA" id="ARBA00004496"/>
    </source>
</evidence>
<comment type="similarity">
    <text evidence="2">Belongs to the DNA polymerase type-C family. DnaE subfamily.</text>
</comment>
<dbReference type="InterPro" id="IPR041931">
    <property type="entry name" value="DNA_pol3_alpha_thumb_dom"/>
</dbReference>
<dbReference type="Gene3D" id="3.20.20.140">
    <property type="entry name" value="Metal-dependent hydrolases"/>
    <property type="match status" value="1"/>
</dbReference>
<dbReference type="PANTHER" id="PTHR32294:SF0">
    <property type="entry name" value="DNA POLYMERASE III SUBUNIT ALPHA"/>
    <property type="match status" value="1"/>
</dbReference>
<evidence type="ECO:0000256" key="7">
    <source>
        <dbReference type="ARBA" id="ARBA00022705"/>
    </source>
</evidence>
<organism evidence="11 12">
    <name type="scientific">Myceligenerans crystallogenes</name>
    <dbReference type="NCBI Taxonomy" id="316335"/>
    <lineage>
        <taxon>Bacteria</taxon>
        <taxon>Bacillati</taxon>
        <taxon>Actinomycetota</taxon>
        <taxon>Actinomycetes</taxon>
        <taxon>Micrococcales</taxon>
        <taxon>Promicromonosporaceae</taxon>
        <taxon>Myceligenerans</taxon>
    </lineage>
</organism>
<protein>
    <recommendedName>
        <fullName evidence="4">DNA polymerase III subunit alpha</fullName>
        <ecNumber evidence="3">2.7.7.7</ecNumber>
    </recommendedName>
</protein>
<dbReference type="NCBIfam" id="NF004226">
    <property type="entry name" value="PRK05673.1"/>
    <property type="match status" value="1"/>
</dbReference>
<accession>A0ABN2NKE7</accession>
<proteinExistence type="inferred from homology"/>
<dbReference type="EMBL" id="BAAANL010000008">
    <property type="protein sequence ID" value="GAA1873232.1"/>
    <property type="molecule type" value="Genomic_DNA"/>
</dbReference>
<dbReference type="InterPro" id="IPR016195">
    <property type="entry name" value="Pol/histidinol_Pase-like"/>
</dbReference>
<dbReference type="PANTHER" id="PTHR32294">
    <property type="entry name" value="DNA POLYMERASE III SUBUNIT ALPHA"/>
    <property type="match status" value="1"/>
</dbReference>
<dbReference type="Pfam" id="PF01336">
    <property type="entry name" value="tRNA_anti-codon"/>
    <property type="match status" value="1"/>
</dbReference>
<name>A0ABN2NKE7_9MICO</name>
<evidence type="ECO:0000256" key="5">
    <source>
        <dbReference type="ARBA" id="ARBA00022679"/>
    </source>
</evidence>
<dbReference type="InterPro" id="IPR004805">
    <property type="entry name" value="DnaE2/DnaE/PolC"/>
</dbReference>
<dbReference type="CDD" id="cd04485">
    <property type="entry name" value="DnaE_OBF"/>
    <property type="match status" value="1"/>
</dbReference>
<keyword evidence="7" id="KW-0235">DNA replication</keyword>
<keyword evidence="5" id="KW-0808">Transferase</keyword>
<dbReference type="InterPro" id="IPR012340">
    <property type="entry name" value="NA-bd_OB-fold"/>
</dbReference>
<evidence type="ECO:0000256" key="2">
    <source>
        <dbReference type="ARBA" id="ARBA00009496"/>
    </source>
</evidence>
<dbReference type="Gene3D" id="1.10.150.870">
    <property type="match status" value="1"/>
</dbReference>
<comment type="catalytic activity">
    <reaction evidence="9">
        <text>DNA(n) + a 2'-deoxyribonucleoside 5'-triphosphate = DNA(n+1) + diphosphate</text>
        <dbReference type="Rhea" id="RHEA:22508"/>
        <dbReference type="Rhea" id="RHEA-COMP:17339"/>
        <dbReference type="Rhea" id="RHEA-COMP:17340"/>
        <dbReference type="ChEBI" id="CHEBI:33019"/>
        <dbReference type="ChEBI" id="CHEBI:61560"/>
        <dbReference type="ChEBI" id="CHEBI:173112"/>
        <dbReference type="EC" id="2.7.7.7"/>
    </reaction>
</comment>
<dbReference type="InterPro" id="IPR003141">
    <property type="entry name" value="Pol/His_phosphatase_N"/>
</dbReference>
<reference evidence="11 12" key="1">
    <citation type="journal article" date="2019" name="Int. J. Syst. Evol. Microbiol.">
        <title>The Global Catalogue of Microorganisms (GCM) 10K type strain sequencing project: providing services to taxonomists for standard genome sequencing and annotation.</title>
        <authorList>
            <consortium name="The Broad Institute Genomics Platform"/>
            <consortium name="The Broad Institute Genome Sequencing Center for Infectious Disease"/>
            <person name="Wu L."/>
            <person name="Ma J."/>
        </authorList>
    </citation>
    <scope>NUCLEOTIDE SEQUENCE [LARGE SCALE GENOMIC DNA]</scope>
    <source>
        <strain evidence="11 12">JCM 14326</strain>
    </source>
</reference>
<dbReference type="RefSeq" id="WP_344105620.1">
    <property type="nucleotide sequence ID" value="NZ_BAAANL010000008.1"/>
</dbReference>
<dbReference type="InterPro" id="IPR004013">
    <property type="entry name" value="PHP_dom"/>
</dbReference>
<evidence type="ECO:0000256" key="6">
    <source>
        <dbReference type="ARBA" id="ARBA00022695"/>
    </source>
</evidence>
<sequence>MPTATTSAGSDFVHLHVHTEFSMLDGAARIGDLMAEVARQGQTAIATTDHGYLFGAYDFWSQAQKAGVKPIIGVEAYITPGTSRFDQTRVRYGEPGQESDDVSARGAYTHMTLLSKNNTGMRNLFRASSLASLEGQMGKWPRMDRELLERYSEGLIATTGCPSGEIQTRLRLGQWDEAVRQAGELQEIFGAENYYVELMDHGLEIETRVTKELLRLAEHIGARLVATNDLHYVREDDATSQEALLAINSGSTLDDPNRFKFDGTGYYVKSAAEMRKVFRELPEACDNTLLIAEQCEVSFDTKANYMPRFPVPDGEDEISWFVKEVERGLQRRYPGGVPDEVRKQAEYETEVIIQMGFPGYFLVVADFINWSKDQGIRVGPGRGSAAGSMVSYVMGITELDPLEHGLIFERFLNPERVSMPDVDVDFDERRRGEAIRYVTEKYGDDRVAQIVTYGTIKAKQALKDSARLLGFPFAMGEKLTKAMPPAVMGKDIPLSGIFDAKHDRYSEAAEFRQLHDTDPEAQRVVELARGIEGLKRQWGVHAAGVIMSSEPLIDIIPIMKRLQDGAIITQFDYPTSEGLGLIKMDFLGLRNLTILDDALENIEMNGKDAVDIENVGLDDPATYELLASGNTLGVFQLDGGAMRALLRQMRPDNFEDVSAVIALYRPGPMGMNSHTNYALRKNGQQQIEAIHQEVKEPFAEILDETYGLIVYQEQVQRAAQIMAGYSLGQADLLRRAMGKKKPEVLAKEYVNFEKGAKEKGYSDAAIKAVWDTLVPFAGYAFNKAHSAGYGLVAYWTAFLKANYPAEYMAALLQSVGDNKDKMALYLNECRRMGITVLPPDVNESSAKFTAVGGDIRFGLTGVRNVGRNVVDAIVAARDEKGAYTSFTDFLDKVPAVVCNKRTIESLIKAGAFDSLGHTRRSLLVVHEQAVDSVISVKRKEAEGQFDLFSDLGGGADDAAMGFAVDVPDLPDWEKKQKLAFEREMLGLYVSDHPLSGLDHVLSRSSDTSVASLIGDGDRPENSVVTVAGLLTSVQRKMSKNGNPWAAVTLEDLEGAVEVMFFGETYLAYSTVLAEDQVVAVRGKVRKRDDQVSLQAMEVALPDVTVGADSPLAVTVPHTRAVEPVMVRLREVLADHPGSAEVHVAVDEPGKRTVVRAADALRVDKTPALFGDLKALLGQNCLS</sequence>
<comment type="caution">
    <text evidence="11">The sequence shown here is derived from an EMBL/GenBank/DDBJ whole genome shotgun (WGS) entry which is preliminary data.</text>
</comment>
<dbReference type="SUPFAM" id="SSF89550">
    <property type="entry name" value="PHP domain-like"/>
    <property type="match status" value="1"/>
</dbReference>
<dbReference type="Pfam" id="PF17657">
    <property type="entry name" value="DNA_pol3_finger"/>
    <property type="match status" value="1"/>
</dbReference>
<dbReference type="InterPro" id="IPR004365">
    <property type="entry name" value="NA-bd_OB_tRNA"/>
</dbReference>
<dbReference type="NCBIfam" id="TIGR00594">
    <property type="entry name" value="polc"/>
    <property type="match status" value="1"/>
</dbReference>
<dbReference type="InterPro" id="IPR040982">
    <property type="entry name" value="DNA_pol3_finger"/>
</dbReference>
<dbReference type="Gene3D" id="1.10.10.1600">
    <property type="entry name" value="Bacterial DNA polymerase III alpha subunit, thumb domain"/>
    <property type="match status" value="1"/>
</dbReference>
<evidence type="ECO:0000256" key="3">
    <source>
        <dbReference type="ARBA" id="ARBA00012417"/>
    </source>
</evidence>
<dbReference type="InterPro" id="IPR011708">
    <property type="entry name" value="DNA_pol3_alpha_NTPase_dom"/>
</dbReference>
<dbReference type="SMART" id="SM00481">
    <property type="entry name" value="POLIIIAc"/>
    <property type="match status" value="1"/>
</dbReference>
<dbReference type="EC" id="2.7.7.7" evidence="3"/>
<evidence type="ECO:0000259" key="10">
    <source>
        <dbReference type="SMART" id="SM00481"/>
    </source>
</evidence>
<dbReference type="Pfam" id="PF07733">
    <property type="entry name" value="DNA_pol3_alpha"/>
    <property type="match status" value="1"/>
</dbReference>
<dbReference type="CDD" id="cd12113">
    <property type="entry name" value="PHP_PolIIIA_DnaE3"/>
    <property type="match status" value="1"/>
</dbReference>
<evidence type="ECO:0000256" key="9">
    <source>
        <dbReference type="ARBA" id="ARBA00049244"/>
    </source>
</evidence>
<evidence type="ECO:0000313" key="11">
    <source>
        <dbReference type="EMBL" id="GAA1873232.1"/>
    </source>
</evidence>
<gene>
    <name evidence="11" type="primary">dnaE</name>
    <name evidence="11" type="ORF">GCM10009751_35860</name>
</gene>
<comment type="subcellular location">
    <subcellularLocation>
        <location evidence="1">Cytoplasm</location>
    </subcellularLocation>
</comment>
<keyword evidence="12" id="KW-1185">Reference proteome</keyword>